<keyword evidence="1" id="KW-0496">Mitochondrion</keyword>
<reference evidence="1 2" key="1">
    <citation type="journal article" date="2021" name="DNA Res.">
        <title>Genome analysis of Candida subhashii reveals its hybrid nature and dual mitochondrial genome conformations.</title>
        <authorList>
            <person name="Mixao V."/>
            <person name="Hegedusova E."/>
            <person name="Saus E."/>
            <person name="Pryszcz L.P."/>
            <person name="Cillingova A."/>
            <person name="Nosek J."/>
            <person name="Gabaldon T."/>
        </authorList>
    </citation>
    <scope>NUCLEOTIDE SEQUENCE [LARGE SCALE GENOMIC DNA]</scope>
    <source>
        <strain evidence="1 2">CBS 10753</strain>
    </source>
</reference>
<gene>
    <name evidence="1" type="ORF">J8A68_000002</name>
</gene>
<sequence>MGAFKLELEADRDAGFMGLKNYVIRVDDTHAKIVHSGVSGRHREPEDRLTQMETDMVSRQIVQAKDLERVKKMYNKRTFISTKTDEPNSYPPTLKEMKEADVKLIKPHEKKRLARIADSQEHNLTTY</sequence>
<dbReference type="EMBL" id="JAGSYN010000023">
    <property type="protein sequence ID" value="KAG7666288.1"/>
    <property type="molecule type" value="Genomic_DNA"/>
</dbReference>
<name>A0A8J5UMV1_9ASCO</name>
<keyword evidence="2" id="KW-1185">Reference proteome</keyword>
<proteinExistence type="predicted"/>
<comment type="caution">
    <text evidence="1">The sequence shown here is derived from an EMBL/GenBank/DDBJ whole genome shotgun (WGS) entry which is preliminary data.</text>
</comment>
<geneLocation type="mitochondrion" evidence="1"/>
<dbReference type="AlphaFoldDB" id="A0A8J5UMV1"/>
<evidence type="ECO:0000313" key="1">
    <source>
        <dbReference type="EMBL" id="KAG7666288.1"/>
    </source>
</evidence>
<evidence type="ECO:0000313" key="2">
    <source>
        <dbReference type="Proteomes" id="UP000694255"/>
    </source>
</evidence>
<protein>
    <submittedName>
        <fullName evidence="1">Uncharacterized protein</fullName>
    </submittedName>
</protein>
<dbReference type="Proteomes" id="UP000694255">
    <property type="component" value="Mitochondrion MT"/>
</dbReference>
<organism evidence="1 2">
    <name type="scientific">[Candida] subhashii</name>
    <dbReference type="NCBI Taxonomy" id="561895"/>
    <lineage>
        <taxon>Eukaryota</taxon>
        <taxon>Fungi</taxon>
        <taxon>Dikarya</taxon>
        <taxon>Ascomycota</taxon>
        <taxon>Saccharomycotina</taxon>
        <taxon>Pichiomycetes</taxon>
        <taxon>Debaryomycetaceae</taxon>
        <taxon>Spathaspora</taxon>
    </lineage>
</organism>
<accession>A0A8J5UMV1</accession>